<comment type="caution">
    <text evidence="1">The sequence shown here is derived from an EMBL/GenBank/DDBJ whole genome shotgun (WGS) entry which is preliminary data.</text>
</comment>
<evidence type="ECO:0000313" key="1">
    <source>
        <dbReference type="EMBL" id="MEX1666324.1"/>
    </source>
</evidence>
<protein>
    <submittedName>
        <fullName evidence="1">DUF1488 family protein</fullName>
    </submittedName>
</protein>
<name>A0ABV3TZZ2_9GAMM</name>
<evidence type="ECO:0000313" key="2">
    <source>
        <dbReference type="Proteomes" id="UP001557484"/>
    </source>
</evidence>
<dbReference type="InterPro" id="IPR036692">
    <property type="entry name" value="Shew3726-like_sf"/>
</dbReference>
<dbReference type="SUPFAM" id="SSF160272">
    <property type="entry name" value="Shew3726-like"/>
    <property type="match status" value="1"/>
</dbReference>
<dbReference type="RefSeq" id="WP_368376405.1">
    <property type="nucleotide sequence ID" value="NZ_JBFRYB010000001.1"/>
</dbReference>
<reference evidence="1 2" key="1">
    <citation type="journal article" date="2011" name="Int. J. Syst. Evol. Microbiol.">
        <title>Zhongshania antarctica gen. nov., sp. nov. and Zhongshania guokunii sp. nov., gammaproteobacteria respectively isolated from coastal attached (fast) ice and surface seawater of the Antarctic.</title>
        <authorList>
            <person name="Li H.J."/>
            <person name="Zhang X.Y."/>
            <person name="Chen C.X."/>
            <person name="Zhang Y.J."/>
            <person name="Gao Z.M."/>
            <person name="Yu Y."/>
            <person name="Chen X.L."/>
            <person name="Chen B."/>
            <person name="Zhang Y.Z."/>
        </authorList>
    </citation>
    <scope>NUCLEOTIDE SEQUENCE [LARGE SCALE GENOMIC DNA]</scope>
    <source>
        <strain evidence="1 2">R06B22</strain>
    </source>
</reference>
<organism evidence="1 2">
    <name type="scientific">Zhongshania arctica</name>
    <dbReference type="NCBI Taxonomy" id="3238302"/>
    <lineage>
        <taxon>Bacteria</taxon>
        <taxon>Pseudomonadati</taxon>
        <taxon>Pseudomonadota</taxon>
        <taxon>Gammaproteobacteria</taxon>
        <taxon>Cellvibrionales</taxon>
        <taxon>Spongiibacteraceae</taxon>
        <taxon>Zhongshania</taxon>
    </lineage>
</organism>
<gene>
    <name evidence="1" type="ORF">AB4875_12590</name>
</gene>
<proteinExistence type="predicted"/>
<dbReference type="Pfam" id="PF07369">
    <property type="entry name" value="DUF1488"/>
    <property type="match status" value="1"/>
</dbReference>
<sequence length="92" mass="10940">MEFEENYWWDSKFSGLKFVGSTNGKRYIFAVSRTALVDFFQTVDTPEQAILNFEENRPRFESMVQRFVTAERFPHDDGPIVVTFLRCIEYQL</sequence>
<dbReference type="EMBL" id="JBFRYB010000001">
    <property type="protein sequence ID" value="MEX1666324.1"/>
    <property type="molecule type" value="Genomic_DNA"/>
</dbReference>
<dbReference type="Gene3D" id="3.30.160.140">
    <property type="entry name" value="Shew3726-like"/>
    <property type="match status" value="1"/>
</dbReference>
<accession>A0ABV3TZZ2</accession>
<dbReference type="InterPro" id="IPR009962">
    <property type="entry name" value="DUF1488"/>
</dbReference>
<keyword evidence="2" id="KW-1185">Reference proteome</keyword>
<dbReference type="Proteomes" id="UP001557484">
    <property type="component" value="Unassembled WGS sequence"/>
</dbReference>